<evidence type="ECO:0000256" key="5">
    <source>
        <dbReference type="ARBA" id="ARBA00023012"/>
    </source>
</evidence>
<keyword evidence="8" id="KW-0472">Membrane</keyword>
<feature type="transmembrane region" description="Helical" evidence="8">
    <location>
        <begin position="46"/>
        <end position="67"/>
    </location>
</feature>
<evidence type="ECO:0000313" key="9">
    <source>
        <dbReference type="EMBL" id="MEE6147456.1"/>
    </source>
</evidence>
<keyword evidence="6" id="KW-0175">Coiled coil</keyword>
<dbReference type="CDD" id="cd16917">
    <property type="entry name" value="HATPase_UhpB-NarQ-NarX-like"/>
    <property type="match status" value="1"/>
</dbReference>
<name>A0ABU7RA26_9ACTN</name>
<keyword evidence="4" id="KW-0418">Kinase</keyword>
<evidence type="ECO:0000256" key="1">
    <source>
        <dbReference type="ARBA" id="ARBA00000085"/>
    </source>
</evidence>
<keyword evidence="8" id="KW-0812">Transmembrane</keyword>
<evidence type="ECO:0000313" key="10">
    <source>
        <dbReference type="Proteomes" id="UP001332931"/>
    </source>
</evidence>
<keyword evidence="3" id="KW-0808">Transferase</keyword>
<dbReference type="RefSeq" id="WP_330958222.1">
    <property type="nucleotide sequence ID" value="NZ_JAZGJQ010000004.1"/>
</dbReference>
<proteinExistence type="predicted"/>
<evidence type="ECO:0000256" key="3">
    <source>
        <dbReference type="ARBA" id="ARBA00022679"/>
    </source>
</evidence>
<dbReference type="PANTHER" id="PTHR24421:SF10">
    <property type="entry name" value="NITRATE_NITRITE SENSOR PROTEIN NARQ"/>
    <property type="match status" value="1"/>
</dbReference>
<evidence type="ECO:0000256" key="2">
    <source>
        <dbReference type="ARBA" id="ARBA00012438"/>
    </source>
</evidence>
<feature type="coiled-coil region" evidence="6">
    <location>
        <begin position="264"/>
        <end position="298"/>
    </location>
</feature>
<comment type="catalytic activity">
    <reaction evidence="1">
        <text>ATP + protein L-histidine = ADP + protein N-phospho-L-histidine.</text>
        <dbReference type="EC" id="2.7.13.3"/>
    </reaction>
</comment>
<feature type="transmembrane region" description="Helical" evidence="8">
    <location>
        <begin position="87"/>
        <end position="105"/>
    </location>
</feature>
<protein>
    <recommendedName>
        <fullName evidence="2">histidine kinase</fullName>
        <ecNumber evidence="2">2.7.13.3</ecNumber>
    </recommendedName>
</protein>
<comment type="caution">
    <text evidence="9">The sequence shown here is derived from an EMBL/GenBank/DDBJ whole genome shotgun (WGS) entry which is preliminary data.</text>
</comment>
<evidence type="ECO:0000256" key="4">
    <source>
        <dbReference type="ARBA" id="ARBA00022777"/>
    </source>
</evidence>
<keyword evidence="5" id="KW-0902">Two-component regulatory system</keyword>
<dbReference type="Gene3D" id="3.30.565.10">
    <property type="entry name" value="Histidine kinase-like ATPase, C-terminal domain"/>
    <property type="match status" value="1"/>
</dbReference>
<reference evidence="9 10" key="1">
    <citation type="submission" date="2024-01" db="EMBL/GenBank/DDBJ databases">
        <title>Description of Olsenella sp. nov., isolated from pig feces.</title>
        <authorList>
            <person name="Chang Y.-H."/>
        </authorList>
    </citation>
    <scope>NUCLEOTIDE SEQUENCE [LARGE SCALE GENOMIC DNA]</scope>
    <source>
        <strain evidence="9 10">YH-ols2223</strain>
    </source>
</reference>
<evidence type="ECO:0000256" key="6">
    <source>
        <dbReference type="SAM" id="Coils"/>
    </source>
</evidence>
<gene>
    <name evidence="9" type="ORF">VXJ25_05545</name>
</gene>
<keyword evidence="8" id="KW-1133">Transmembrane helix</keyword>
<dbReference type="InterPro" id="IPR050482">
    <property type="entry name" value="Sensor_HK_TwoCompSys"/>
</dbReference>
<dbReference type="SUPFAM" id="SSF55874">
    <property type="entry name" value="ATPase domain of HSP90 chaperone/DNA topoisomerase II/histidine kinase"/>
    <property type="match status" value="1"/>
</dbReference>
<dbReference type="PANTHER" id="PTHR24421">
    <property type="entry name" value="NITRATE/NITRITE SENSOR PROTEIN NARX-RELATED"/>
    <property type="match status" value="1"/>
</dbReference>
<accession>A0ABU7RA26</accession>
<evidence type="ECO:0000256" key="8">
    <source>
        <dbReference type="SAM" id="Phobius"/>
    </source>
</evidence>
<dbReference type="EC" id="2.7.13.3" evidence="2"/>
<dbReference type="InterPro" id="IPR036890">
    <property type="entry name" value="HATPase_C_sf"/>
</dbReference>
<keyword evidence="10" id="KW-1185">Reference proteome</keyword>
<dbReference type="EMBL" id="JAZGJQ010000004">
    <property type="protein sequence ID" value="MEE6147456.1"/>
    <property type="molecule type" value="Genomic_DNA"/>
</dbReference>
<feature type="transmembrane region" description="Helical" evidence="8">
    <location>
        <begin position="12"/>
        <end position="34"/>
    </location>
</feature>
<evidence type="ECO:0000256" key="7">
    <source>
        <dbReference type="SAM" id="MobiDB-lite"/>
    </source>
</evidence>
<organism evidence="9 10">
    <name type="scientific">Olsenella absiana</name>
    <dbReference type="NCBI Taxonomy" id="3115222"/>
    <lineage>
        <taxon>Bacteria</taxon>
        <taxon>Bacillati</taxon>
        <taxon>Actinomycetota</taxon>
        <taxon>Coriobacteriia</taxon>
        <taxon>Coriobacteriales</taxon>
        <taxon>Atopobiaceae</taxon>
        <taxon>Olsenella</taxon>
    </lineage>
</organism>
<feature type="region of interest" description="Disordered" evidence="7">
    <location>
        <begin position="474"/>
        <end position="504"/>
    </location>
</feature>
<dbReference type="Proteomes" id="UP001332931">
    <property type="component" value="Unassembled WGS sequence"/>
</dbReference>
<sequence length="504" mass="53253">MSHLFSMRVSTLIVICGVAYLLTAGQTVHACFASMRRKGGPRWLGVWYEALLAVHLLFACAVSSSAMENQGVILLWLHPILLGLESLLWANALAAVLGGVLAVRLRRPWMLGEVALLALCTPPAIEALGEGSSLLLIADVSLFAARVPATLALDVRESRTSVSRLSLIDALDALPEGVMWTNEGYEVLFMNDAMRATLTRLGLSTDLADARGLWGRLEGEAREATGDGLLVDVGDGRTCLFVRDRARLRGTPCERVMALDVSEEAATNARLESLNRLLEAANEELRASMLQVRRVAEAEAIMRVKARVHDTIGARLSILHRFLEDDCDDPEALERICGLLNGIMDDLAEKDLPAASAGLEAIRSAFSLVGVDVRVVGELPADEAVARAFAEIALEAVTNAAKHAQARRVDVRICRGPGGAASLSVTNDGLAPASIVEGTGIPGMRRQAAAVGASFAVRGGPPFSVEVVLPAGARPAAGTEPADEAPTAGAGAPTQESSDERGQA</sequence>